<protein>
    <recommendedName>
        <fullName evidence="3 8">Mediator of RNA polymerase II transcription subunit 4</fullName>
    </recommendedName>
    <alternativeName>
        <fullName evidence="7 8">Mediator complex subunit 4</fullName>
    </alternativeName>
</protein>
<dbReference type="GO" id="GO:0006357">
    <property type="term" value="P:regulation of transcription by RNA polymerase II"/>
    <property type="evidence" value="ECO:0007669"/>
    <property type="project" value="InterPro"/>
</dbReference>
<evidence type="ECO:0000256" key="3">
    <source>
        <dbReference type="ARBA" id="ARBA00020629"/>
    </source>
</evidence>
<dbReference type="OrthoDB" id="1929813at2759"/>
<evidence type="ECO:0000256" key="9">
    <source>
        <dbReference type="SAM" id="MobiDB-lite"/>
    </source>
</evidence>
<comment type="caution">
    <text evidence="10">The sequence shown here is derived from an EMBL/GenBank/DDBJ whole genome shotgun (WGS) entry which is preliminary data.</text>
</comment>
<feature type="compositionally biased region" description="Low complexity" evidence="9">
    <location>
        <begin position="197"/>
        <end position="214"/>
    </location>
</feature>
<evidence type="ECO:0000256" key="1">
    <source>
        <dbReference type="ARBA" id="ARBA00004123"/>
    </source>
</evidence>
<comment type="similarity">
    <text evidence="2 8">Belongs to the Mediator complex subunit 4 family.</text>
</comment>
<feature type="region of interest" description="Disordered" evidence="9">
    <location>
        <begin position="87"/>
        <end position="137"/>
    </location>
</feature>
<feature type="region of interest" description="Disordered" evidence="9">
    <location>
        <begin position="310"/>
        <end position="340"/>
    </location>
</feature>
<dbReference type="InterPro" id="IPR019258">
    <property type="entry name" value="Mediator_Med4"/>
</dbReference>
<dbReference type="PANTHER" id="PTHR13208:SF2">
    <property type="entry name" value="MEDIATOR OF RNA POLYMERASE II TRANSCRIPTION SUBUNIT 4"/>
    <property type="match status" value="1"/>
</dbReference>
<sequence length="340" mass="36608">MNAQLSSALDGLENKLNSLLTSLTTPAATGAPAAAIALLEADDVVSSALDTLRIHQANYAKILHLRTEAQNLEERIKTIVRDISGAGKEIAQATGENDDDDYEMDTDDEDEDNESDTDTESENGDTIGQQKRPQKGRKKEVDYKLLLEFARRISKYNIQAAADATSGVLGTTGSTTKKLQEKQLEDAKMIDANGLAEQEQQQQQPGGEQEEVTVGTVTKEATSWLEESADADRQYFMIPYPNEDRIRMGLMGQLQVAAVDGNADPEKEAERMVQEAEGIAGVASGPADVQPRPQTLADEAGMAAMNAGAHAVARPAAKPAAPAQPRPTLDLDLYDPEDDD</sequence>
<proteinExistence type="inferred from homology"/>
<keyword evidence="6 8" id="KW-0539">Nucleus</keyword>
<dbReference type="Pfam" id="PF10018">
    <property type="entry name" value="Med4"/>
    <property type="match status" value="1"/>
</dbReference>
<dbReference type="GO" id="GO:0070847">
    <property type="term" value="C:core mediator complex"/>
    <property type="evidence" value="ECO:0007669"/>
    <property type="project" value="TreeGrafter"/>
</dbReference>
<dbReference type="GO" id="GO:0016592">
    <property type="term" value="C:mediator complex"/>
    <property type="evidence" value="ECO:0007669"/>
    <property type="project" value="InterPro"/>
</dbReference>
<dbReference type="AlphaFoldDB" id="A0A364KSA8"/>
<organism evidence="10 11">
    <name type="scientific">Talaromyces amestolkiae</name>
    <dbReference type="NCBI Taxonomy" id="1196081"/>
    <lineage>
        <taxon>Eukaryota</taxon>
        <taxon>Fungi</taxon>
        <taxon>Dikarya</taxon>
        <taxon>Ascomycota</taxon>
        <taxon>Pezizomycotina</taxon>
        <taxon>Eurotiomycetes</taxon>
        <taxon>Eurotiomycetidae</taxon>
        <taxon>Eurotiales</taxon>
        <taxon>Trichocomaceae</taxon>
        <taxon>Talaromyces</taxon>
        <taxon>Talaromyces sect. Talaromyces</taxon>
    </lineage>
</organism>
<evidence type="ECO:0000256" key="5">
    <source>
        <dbReference type="ARBA" id="ARBA00023163"/>
    </source>
</evidence>
<dbReference type="EMBL" id="MIKG01000003">
    <property type="protein sequence ID" value="RAO66434.1"/>
    <property type="molecule type" value="Genomic_DNA"/>
</dbReference>
<comment type="function">
    <text evidence="8">Component of the Mediator complex, a coactivator involved in the regulated transcription of nearly all RNA polymerase II-dependent genes. Mediator functions as a bridge to convey information from gene-specific regulatory proteins to the basal RNA polymerase II transcription machinery. Mediator is recruited to promoters by direct interactions with regulatory proteins and serves as a scaffold for the assembly of a functional preinitiation complex with RNA polymerase II and the general transcription factors.</text>
</comment>
<comment type="subunit">
    <text evidence="8">Component of the Mediator complex.</text>
</comment>
<evidence type="ECO:0000256" key="8">
    <source>
        <dbReference type="RuleBase" id="RU364141"/>
    </source>
</evidence>
<dbReference type="PANTHER" id="PTHR13208">
    <property type="entry name" value="MEDIATOR OF RNA POLYMERASE II TRANSCRIPTION SUBUNIT 4"/>
    <property type="match status" value="1"/>
</dbReference>
<evidence type="ECO:0000256" key="2">
    <source>
        <dbReference type="ARBA" id="ARBA00009626"/>
    </source>
</evidence>
<feature type="compositionally biased region" description="Low complexity" evidence="9">
    <location>
        <begin position="310"/>
        <end position="331"/>
    </location>
</feature>
<dbReference type="STRING" id="1196081.A0A364KSA8"/>
<dbReference type="Proteomes" id="UP000249363">
    <property type="component" value="Unassembled WGS sequence"/>
</dbReference>
<reference evidence="10 11" key="1">
    <citation type="journal article" date="2017" name="Biotechnol. Biofuels">
        <title>Differential beta-glucosidase expression as a function of carbon source availability in Talaromyces amestolkiae: a genomic and proteomic approach.</title>
        <authorList>
            <person name="de Eugenio L.I."/>
            <person name="Mendez-Liter J.A."/>
            <person name="Nieto-Dominguez M."/>
            <person name="Alonso L."/>
            <person name="Gil-Munoz J."/>
            <person name="Barriuso J."/>
            <person name="Prieto A."/>
            <person name="Martinez M.J."/>
        </authorList>
    </citation>
    <scope>NUCLEOTIDE SEQUENCE [LARGE SCALE GENOMIC DNA]</scope>
    <source>
        <strain evidence="10 11">CIB</strain>
    </source>
</reference>
<name>A0A364KSA8_TALAM</name>
<keyword evidence="4 8" id="KW-0805">Transcription regulation</keyword>
<accession>A0A364KSA8</accession>
<feature type="compositionally biased region" description="Acidic residues" evidence="9">
    <location>
        <begin position="96"/>
        <end position="123"/>
    </location>
</feature>
<feature type="region of interest" description="Disordered" evidence="9">
    <location>
        <begin position="195"/>
        <end position="214"/>
    </location>
</feature>
<evidence type="ECO:0000313" key="10">
    <source>
        <dbReference type="EMBL" id="RAO66434.1"/>
    </source>
</evidence>
<evidence type="ECO:0000256" key="4">
    <source>
        <dbReference type="ARBA" id="ARBA00023015"/>
    </source>
</evidence>
<keyword evidence="5 8" id="KW-0804">Transcription</keyword>
<comment type="subcellular location">
    <subcellularLocation>
        <location evidence="1 8">Nucleus</location>
    </subcellularLocation>
</comment>
<keyword evidence="11" id="KW-1185">Reference proteome</keyword>
<evidence type="ECO:0000256" key="6">
    <source>
        <dbReference type="ARBA" id="ARBA00023242"/>
    </source>
</evidence>
<gene>
    <name evidence="8" type="primary">MED4</name>
    <name evidence="10" type="ORF">BHQ10_002446</name>
</gene>
<evidence type="ECO:0000313" key="11">
    <source>
        <dbReference type="Proteomes" id="UP000249363"/>
    </source>
</evidence>
<evidence type="ECO:0000256" key="7">
    <source>
        <dbReference type="ARBA" id="ARBA00031257"/>
    </source>
</evidence>
<dbReference type="GO" id="GO:0003712">
    <property type="term" value="F:transcription coregulator activity"/>
    <property type="evidence" value="ECO:0007669"/>
    <property type="project" value="InterPro"/>
</dbReference>
<keyword evidence="8" id="KW-0010">Activator</keyword>